<proteinExistence type="predicted"/>
<sequence>MSDIRGRQPTRSPSPSVHHKCAREPSDEPMSPGDRARRRSDKRRAARSPSPRRCRSPSHEGHHEKHCRVTSCDDSPPPAQWVATTTGLLVHDPQDRCPECLEYQRHVSLDLVLETPSIMAACEDSLKSLARLLGWSGRMADLKDDLVEMHRDRDHWRRRAEEAEMVSAVSKQQEAAAFEQARLLSMYIPSTCPEDAPGERLISPGGGSGVPPTSNHSGEPRSRSSPPQSPGTIFGEMNVDELTAPAPSGSSLVGQLDEVEETMFPLLGQGEVPNRVSILLDGRKYLHLQVGEHLYQFEELAREAVLRNIGARVPPPLAGAIPPGAVHLFNTMDELDKLYARVAQELDERDSPNTRMGQRLVAWLNRYLGDTDHTMRAKPSKNCVISHALTKWRPPAWVTSCSKNKCEEYRKAHQAVRDGTRTQCGAPPPPSSFVPEAQQPPAALVSSSVLEAPQPPAASSSTTAPVTVHPRLFGVMTTSQQELPPYVPPLYLTRRSRNTNRQDGLPKGASSWGDELAEWRDFIHRLCHSKTMKKFLRIWVEADPGFVEPPSNWRLRGFILKGYFAPRFQYDSNCNGWRRNFVQLFAVPGRYRAIWTEAVDRAPSPLAIAGYLARNGLSFQEADDLYEWATAALHEDATGQEADADITSDLLIAGTSIEGPEWSLKYYEERAEQGGSQLEFRDIESLPGDTHSLLRVEEAAGYLPAPPQKKKRHSHRKTTDTDEEDSYSSFSADSLGSDNSGPPWNPPKDDQMDVNTSGPSQM</sequence>
<accession>A0A0C3AFF8</accession>
<dbReference type="InParanoid" id="A0A0C3AFF8"/>
<gene>
    <name evidence="2" type="ORF">SCLCIDRAFT_24074</name>
</gene>
<feature type="region of interest" description="Disordered" evidence="1">
    <location>
        <begin position="1"/>
        <end position="77"/>
    </location>
</feature>
<organism evidence="2 3">
    <name type="scientific">Scleroderma citrinum Foug A</name>
    <dbReference type="NCBI Taxonomy" id="1036808"/>
    <lineage>
        <taxon>Eukaryota</taxon>
        <taxon>Fungi</taxon>
        <taxon>Dikarya</taxon>
        <taxon>Basidiomycota</taxon>
        <taxon>Agaricomycotina</taxon>
        <taxon>Agaricomycetes</taxon>
        <taxon>Agaricomycetidae</taxon>
        <taxon>Boletales</taxon>
        <taxon>Sclerodermatineae</taxon>
        <taxon>Sclerodermataceae</taxon>
        <taxon>Scleroderma</taxon>
    </lineage>
</organism>
<feature type="compositionally biased region" description="Polar residues" evidence="1">
    <location>
        <begin position="753"/>
        <end position="762"/>
    </location>
</feature>
<dbReference type="AlphaFoldDB" id="A0A0C3AFF8"/>
<feature type="region of interest" description="Disordered" evidence="1">
    <location>
        <begin position="194"/>
        <end position="235"/>
    </location>
</feature>
<reference evidence="3" key="2">
    <citation type="submission" date="2015-01" db="EMBL/GenBank/DDBJ databases">
        <title>Evolutionary Origins and Diversification of the Mycorrhizal Mutualists.</title>
        <authorList>
            <consortium name="DOE Joint Genome Institute"/>
            <consortium name="Mycorrhizal Genomics Consortium"/>
            <person name="Kohler A."/>
            <person name="Kuo A."/>
            <person name="Nagy L.G."/>
            <person name="Floudas D."/>
            <person name="Copeland A."/>
            <person name="Barry K.W."/>
            <person name="Cichocki N."/>
            <person name="Veneault-Fourrey C."/>
            <person name="LaButti K."/>
            <person name="Lindquist E.A."/>
            <person name="Lipzen A."/>
            <person name="Lundell T."/>
            <person name="Morin E."/>
            <person name="Murat C."/>
            <person name="Riley R."/>
            <person name="Ohm R."/>
            <person name="Sun H."/>
            <person name="Tunlid A."/>
            <person name="Henrissat B."/>
            <person name="Grigoriev I.V."/>
            <person name="Hibbett D.S."/>
            <person name="Martin F."/>
        </authorList>
    </citation>
    <scope>NUCLEOTIDE SEQUENCE [LARGE SCALE GENOMIC DNA]</scope>
    <source>
        <strain evidence="3">Foug A</strain>
    </source>
</reference>
<dbReference type="HOGENOM" id="CLU_028355_0_0_1"/>
<feature type="region of interest" description="Disordered" evidence="1">
    <location>
        <begin position="418"/>
        <end position="464"/>
    </location>
</feature>
<feature type="region of interest" description="Disordered" evidence="1">
    <location>
        <begin position="701"/>
        <end position="762"/>
    </location>
</feature>
<evidence type="ECO:0000313" key="3">
    <source>
        <dbReference type="Proteomes" id="UP000053989"/>
    </source>
</evidence>
<feature type="compositionally biased region" description="Basic residues" evidence="1">
    <location>
        <begin position="36"/>
        <end position="56"/>
    </location>
</feature>
<reference evidence="2 3" key="1">
    <citation type="submission" date="2014-04" db="EMBL/GenBank/DDBJ databases">
        <authorList>
            <consortium name="DOE Joint Genome Institute"/>
            <person name="Kuo A."/>
            <person name="Kohler A."/>
            <person name="Nagy L.G."/>
            <person name="Floudas D."/>
            <person name="Copeland A."/>
            <person name="Barry K.W."/>
            <person name="Cichocki N."/>
            <person name="Veneault-Fourrey C."/>
            <person name="LaButti K."/>
            <person name="Lindquist E.A."/>
            <person name="Lipzen A."/>
            <person name="Lundell T."/>
            <person name="Morin E."/>
            <person name="Murat C."/>
            <person name="Sun H."/>
            <person name="Tunlid A."/>
            <person name="Henrissat B."/>
            <person name="Grigoriev I.V."/>
            <person name="Hibbett D.S."/>
            <person name="Martin F."/>
            <person name="Nordberg H.P."/>
            <person name="Cantor M.N."/>
            <person name="Hua S.X."/>
        </authorList>
    </citation>
    <scope>NUCLEOTIDE SEQUENCE [LARGE SCALE GENOMIC DNA]</scope>
    <source>
        <strain evidence="2 3">Foug A</strain>
    </source>
</reference>
<dbReference type="EMBL" id="KN822033">
    <property type="protein sequence ID" value="KIM63647.1"/>
    <property type="molecule type" value="Genomic_DNA"/>
</dbReference>
<evidence type="ECO:0000313" key="2">
    <source>
        <dbReference type="EMBL" id="KIM63647.1"/>
    </source>
</evidence>
<protein>
    <submittedName>
        <fullName evidence="2">Uncharacterized protein</fullName>
    </submittedName>
</protein>
<name>A0A0C3AFF8_9AGAM</name>
<evidence type="ECO:0000256" key="1">
    <source>
        <dbReference type="SAM" id="MobiDB-lite"/>
    </source>
</evidence>
<feature type="compositionally biased region" description="Polar residues" evidence="1">
    <location>
        <begin position="727"/>
        <end position="742"/>
    </location>
</feature>
<keyword evidence="3" id="KW-1185">Reference proteome</keyword>
<dbReference type="Proteomes" id="UP000053989">
    <property type="component" value="Unassembled WGS sequence"/>
</dbReference>